<protein>
    <submittedName>
        <fullName evidence="2">Glutamine amidotransferase</fullName>
    </submittedName>
</protein>
<dbReference type="InterPro" id="IPR017926">
    <property type="entry name" value="GATASE"/>
</dbReference>
<dbReference type="Gene3D" id="3.40.50.880">
    <property type="match status" value="1"/>
</dbReference>
<sequence length="224" mass="25916">MKALAIRHVKIEHLGMLESVLKELGFEFEYLDTAEGQTLKRPLEDYNLLIVLGGYMGAYEENIFPFLSYEYRIIERALSLATPILGICLGAQMLAKVLGARVYRGEKGKEIGWLKVYKRAHHPFFEDFPDELTVFQWHGDTFELPRGAVRVYSSEKYENQAFVYEKAVGLQFHIEVDKEMVLEWAKHYQDELKQEGISFEHLEGYKGSENVILLKELIGKLCLC</sequence>
<dbReference type="CDD" id="cd01741">
    <property type="entry name" value="GATase1_1"/>
    <property type="match status" value="1"/>
</dbReference>
<dbReference type="RefSeq" id="WP_012964217.1">
    <property type="nucleotide sequence ID" value="NC_013799.1"/>
</dbReference>
<dbReference type="FunFam" id="3.40.50.880:FF:000033">
    <property type="entry name" value="Glutamine amidotransferase class-I"/>
    <property type="match status" value="1"/>
</dbReference>
<dbReference type="Pfam" id="PF00117">
    <property type="entry name" value="GATase"/>
    <property type="match status" value="1"/>
</dbReference>
<dbReference type="PATRIC" id="fig|608538.5.peg.1608"/>
<dbReference type="EMBL" id="AP011112">
    <property type="protein sequence ID" value="BAI70037.1"/>
    <property type="molecule type" value="Genomic_DNA"/>
</dbReference>
<dbReference type="GO" id="GO:0016740">
    <property type="term" value="F:transferase activity"/>
    <property type="evidence" value="ECO:0007669"/>
    <property type="project" value="UniProtKB-KW"/>
</dbReference>
<dbReference type="InterPro" id="IPR029062">
    <property type="entry name" value="Class_I_gatase-like"/>
</dbReference>
<dbReference type="AlphaFoldDB" id="D3DJN5"/>
<evidence type="ECO:0000313" key="3">
    <source>
        <dbReference type="Proteomes" id="UP000002574"/>
    </source>
</evidence>
<keyword evidence="3" id="KW-1185">Reference proteome</keyword>
<evidence type="ECO:0000259" key="1">
    <source>
        <dbReference type="Pfam" id="PF00117"/>
    </source>
</evidence>
<dbReference type="InterPro" id="IPR044992">
    <property type="entry name" value="ChyE-like"/>
</dbReference>
<accession>D3DJN5</accession>
<dbReference type="KEGG" id="hth:HTH_1589"/>
<reference evidence="2 3" key="1">
    <citation type="journal article" date="2010" name="J. Bacteriol.">
        <title>Complete genome sequence of the thermophilic, obligately chemolithoautotrophic hydrogen-oxidizing bacterium Hydrogenobacter thermophilus TK-6.</title>
        <authorList>
            <person name="Arai H."/>
            <person name="Kanbe H."/>
            <person name="Ishii M."/>
            <person name="Igarashi Y."/>
        </authorList>
    </citation>
    <scope>NUCLEOTIDE SEQUENCE [LARGE SCALE GENOMIC DNA]</scope>
    <source>
        <strain evidence="3">DSM 6534 / IAM 12695 / TK-6 [Tokyo]</strain>
    </source>
</reference>
<dbReference type="SUPFAM" id="SSF52317">
    <property type="entry name" value="Class I glutamine amidotransferase-like"/>
    <property type="match status" value="1"/>
</dbReference>
<dbReference type="PANTHER" id="PTHR42695:SF5">
    <property type="entry name" value="GLUTAMINE AMIDOTRANSFERASE YLR126C-RELATED"/>
    <property type="match status" value="1"/>
</dbReference>
<organism evidence="2 3">
    <name type="scientific">Hydrogenobacter thermophilus (strain DSM 6534 / IAM 12695 / TK-6)</name>
    <dbReference type="NCBI Taxonomy" id="608538"/>
    <lineage>
        <taxon>Bacteria</taxon>
        <taxon>Pseudomonadati</taxon>
        <taxon>Aquificota</taxon>
        <taxon>Aquificia</taxon>
        <taxon>Aquificales</taxon>
        <taxon>Aquificaceae</taxon>
        <taxon>Hydrogenobacter</taxon>
    </lineage>
</organism>
<keyword evidence="2" id="KW-0808">Transferase</keyword>
<dbReference type="GO" id="GO:0005829">
    <property type="term" value="C:cytosol"/>
    <property type="evidence" value="ECO:0007669"/>
    <property type="project" value="TreeGrafter"/>
</dbReference>
<proteinExistence type="predicted"/>
<dbReference type="KEGG" id="hte:Hydth_1577"/>
<keyword evidence="2" id="KW-0315">Glutamine amidotransferase</keyword>
<feature type="domain" description="Glutamine amidotransferase" evidence="1">
    <location>
        <begin position="17"/>
        <end position="177"/>
    </location>
</feature>
<gene>
    <name evidence="2" type="ordered locus">HTH_1589</name>
</gene>
<dbReference type="eggNOG" id="COG0518">
    <property type="taxonomic scope" value="Bacteria"/>
</dbReference>
<dbReference type="PANTHER" id="PTHR42695">
    <property type="entry name" value="GLUTAMINE AMIDOTRANSFERASE YLR126C-RELATED"/>
    <property type="match status" value="1"/>
</dbReference>
<dbReference type="OrthoDB" id="9813383at2"/>
<name>D3DJN5_HYDTT</name>
<evidence type="ECO:0000313" key="2">
    <source>
        <dbReference type="EMBL" id="BAI70037.1"/>
    </source>
</evidence>
<dbReference type="Proteomes" id="UP000002574">
    <property type="component" value="Chromosome"/>
</dbReference>
<dbReference type="PROSITE" id="PS51273">
    <property type="entry name" value="GATASE_TYPE_1"/>
    <property type="match status" value="1"/>
</dbReference>
<dbReference type="STRING" id="608538.HTH_1589"/>